<dbReference type="EC" id="2.7.13.3" evidence="2"/>
<gene>
    <name evidence="14" type="ORF">KFL_000880140</name>
</gene>
<dbReference type="InterPro" id="IPR036890">
    <property type="entry name" value="HATPase_C_sf"/>
</dbReference>
<protein>
    <recommendedName>
        <fullName evidence="2">histidine kinase</fullName>
        <ecNumber evidence="2">2.7.13.3</ecNumber>
    </recommendedName>
</protein>
<dbReference type="Pfam" id="PF00512">
    <property type="entry name" value="HisKA"/>
    <property type="match status" value="1"/>
</dbReference>
<dbReference type="SUPFAM" id="SSF47384">
    <property type="entry name" value="Homodimeric domain of signal transducing histidine kinase"/>
    <property type="match status" value="1"/>
</dbReference>
<keyword evidence="3 10" id="KW-0597">Phosphoprotein</keyword>
<evidence type="ECO:0000256" key="7">
    <source>
        <dbReference type="ARBA" id="ARBA00022840"/>
    </source>
</evidence>
<comment type="catalytic activity">
    <reaction evidence="1">
        <text>ATP + protein L-histidine = ADP + protein N-phospho-L-histidine.</text>
        <dbReference type="EC" id="2.7.13.3"/>
    </reaction>
</comment>
<dbReference type="FunFam" id="3.30.565.10:FF:000010">
    <property type="entry name" value="Sensor histidine kinase RcsC"/>
    <property type="match status" value="1"/>
</dbReference>
<keyword evidence="9" id="KW-0675">Receptor</keyword>
<feature type="domain" description="Response regulatory" evidence="13">
    <location>
        <begin position="905"/>
        <end position="1022"/>
    </location>
</feature>
<dbReference type="InterPro" id="IPR005467">
    <property type="entry name" value="His_kinase_dom"/>
</dbReference>
<dbReference type="Gene3D" id="1.10.287.130">
    <property type="match status" value="1"/>
</dbReference>
<evidence type="ECO:0000256" key="8">
    <source>
        <dbReference type="ARBA" id="ARBA00023012"/>
    </source>
</evidence>
<evidence type="ECO:0000256" key="1">
    <source>
        <dbReference type="ARBA" id="ARBA00000085"/>
    </source>
</evidence>
<dbReference type="GO" id="GO:0000155">
    <property type="term" value="F:phosphorelay sensor kinase activity"/>
    <property type="evidence" value="ECO:0007669"/>
    <property type="project" value="InterPro"/>
</dbReference>
<dbReference type="SUPFAM" id="SSF52172">
    <property type="entry name" value="CheY-like"/>
    <property type="match status" value="2"/>
</dbReference>
<dbReference type="InterPro" id="IPR001789">
    <property type="entry name" value="Sig_transdc_resp-reg_receiver"/>
</dbReference>
<dbReference type="InterPro" id="IPR003661">
    <property type="entry name" value="HisK_dim/P_dom"/>
</dbReference>
<keyword evidence="15" id="KW-1185">Reference proteome</keyword>
<feature type="compositionally biased region" description="Low complexity" evidence="11">
    <location>
        <begin position="252"/>
        <end position="263"/>
    </location>
</feature>
<dbReference type="SUPFAM" id="SSF55874">
    <property type="entry name" value="ATPase domain of HSP90 chaperone/DNA topoisomerase II/histidine kinase"/>
    <property type="match status" value="1"/>
</dbReference>
<dbReference type="SMART" id="SM00065">
    <property type="entry name" value="GAF"/>
    <property type="match status" value="1"/>
</dbReference>
<dbReference type="GO" id="GO:0005524">
    <property type="term" value="F:ATP binding"/>
    <property type="evidence" value="ECO:0007669"/>
    <property type="project" value="UniProtKB-KW"/>
</dbReference>
<dbReference type="SMART" id="SM00448">
    <property type="entry name" value="REC"/>
    <property type="match status" value="1"/>
</dbReference>
<organism evidence="14 15">
    <name type="scientific">Klebsormidium nitens</name>
    <name type="common">Green alga</name>
    <name type="synonym">Ulothrix nitens</name>
    <dbReference type="NCBI Taxonomy" id="105231"/>
    <lineage>
        <taxon>Eukaryota</taxon>
        <taxon>Viridiplantae</taxon>
        <taxon>Streptophyta</taxon>
        <taxon>Klebsormidiophyceae</taxon>
        <taxon>Klebsormidiales</taxon>
        <taxon>Klebsormidiaceae</taxon>
        <taxon>Klebsormidium</taxon>
    </lineage>
</organism>
<dbReference type="EMBL" id="DF237037">
    <property type="protein sequence ID" value="GAQ81700.1"/>
    <property type="molecule type" value="Genomic_DNA"/>
</dbReference>
<feature type="modified residue" description="4-aspartylphosphate" evidence="10">
    <location>
        <position position="954"/>
    </location>
</feature>
<evidence type="ECO:0000256" key="2">
    <source>
        <dbReference type="ARBA" id="ARBA00012438"/>
    </source>
</evidence>
<dbReference type="Gene3D" id="3.30.565.10">
    <property type="entry name" value="Histidine kinase-like ATPase, C-terminal domain"/>
    <property type="match status" value="1"/>
</dbReference>
<keyword evidence="4" id="KW-0808">Transferase</keyword>
<name>A0A1Y1HSU5_KLENI</name>
<dbReference type="Gene3D" id="3.40.50.2300">
    <property type="match status" value="2"/>
</dbReference>
<evidence type="ECO:0000256" key="5">
    <source>
        <dbReference type="ARBA" id="ARBA00022741"/>
    </source>
</evidence>
<accession>A0A1Y1HSU5</accession>
<dbReference type="CDD" id="cd17546">
    <property type="entry name" value="REC_hyHK_CKI1_RcsC-like"/>
    <property type="match status" value="1"/>
</dbReference>
<evidence type="ECO:0000256" key="4">
    <source>
        <dbReference type="ARBA" id="ARBA00022679"/>
    </source>
</evidence>
<evidence type="ECO:0000256" key="9">
    <source>
        <dbReference type="ARBA" id="ARBA00023170"/>
    </source>
</evidence>
<dbReference type="Proteomes" id="UP000054558">
    <property type="component" value="Unassembled WGS sequence"/>
</dbReference>
<dbReference type="AlphaFoldDB" id="A0A1Y1HSU5"/>
<dbReference type="Gene3D" id="3.30.450.40">
    <property type="match status" value="1"/>
</dbReference>
<sequence>MKENQQRGLALALDHVASVLSGESPNVRVGTLIEDAVWEDAAFLHENVANHLNLASYQLLKIAALCHLQEYRALLKVVAAVEPTREVLQPIVFSVLLSFYEALACAQLLPARVPGAPAPHPSSEAAYWERRLGECVDALKEYGDVNPPLHGHRYWLAFAEQQRLEGDHLAAEVAYEKAIDGAEAGNFLQDIGLAHLLASRHYAAAGRRRTAAWHLTEAQDAYAAWGGAAVVQRLPIIPPHQRPGRHKPAAPPRRSASPSTDSALNTTTIDSLQPVGQLTEDSLQSLDVRAVLAASQTLSSEIVREALLEKLLNIVMEVAGARYVVLVLQRSGESGWFLEGSASVAGRAAGKRPEDPTETKRFRFADDTAAQMSEGVLTKLAPMPLSAAGALVPQALVLYVSRTQEVVMLKGGGQAAAVKDPYLDRHQPQSVLCMPIVRHGEVGGVLYVEHDLLPDAFPAARIQTLAMLSAQIAISIENSDMYAEMRSREVELLTAKNLAEEATRAKSLFLATMSHEIRTPLNAIIGMTSLLLGTDLWREHHECVETIRQSGDQLLGLISDILDFSKIEARTLELESAPFSVRQCLEEAADLVAAKAATKQLELATHTAANVPGTVLGDVSRLRQVLVNLLSNAVKFTEEGEVILQAKCIESDDKAVSLEFSCRDTGIGIAAEHIPRLFTAFSQADASTTRRFGGTGLGLAISNKLVRAMGGHFTVDSALGAGSTFRFAVQLETAPSIMIEAVPADARALQGKTCLLVARNASLRAILEEQVAVWGIKSTAVATEGDALEALHTTKPSFDFGVTDLSTLNCGTIAGCAFLKAAPRFPLVILSTWTEREAKAQRTDHDRVIIISKPVKHASLWDAANKLLTTGAHSNGSPTANGVLPCAGAGPHRLESSSKLRALLRILIAEDNMVNQRVAILLLKRLGYTADCVADGLECIQALQTRPYHVVLMDLQMPVLDGLQASRAICTAYPKGTRPYLVAVTANAMQGDRDLCLAAGMDDYISKPVRIEELKRVLDAQACRLASAEPKI</sequence>
<dbReference type="InterPro" id="IPR004358">
    <property type="entry name" value="Sig_transdc_His_kin-like_C"/>
</dbReference>
<dbReference type="SUPFAM" id="SSF55781">
    <property type="entry name" value="GAF domain-like"/>
    <property type="match status" value="1"/>
</dbReference>
<keyword evidence="6 14" id="KW-0418">Kinase</keyword>
<dbReference type="Pfam" id="PF02518">
    <property type="entry name" value="HATPase_c"/>
    <property type="match status" value="1"/>
</dbReference>
<evidence type="ECO:0000313" key="14">
    <source>
        <dbReference type="EMBL" id="GAQ81700.1"/>
    </source>
</evidence>
<reference evidence="14 15" key="1">
    <citation type="journal article" date="2014" name="Nat. Commun.">
        <title>Klebsormidium flaccidum genome reveals primary factors for plant terrestrial adaptation.</title>
        <authorList>
            <person name="Hori K."/>
            <person name="Maruyama F."/>
            <person name="Fujisawa T."/>
            <person name="Togashi T."/>
            <person name="Yamamoto N."/>
            <person name="Seo M."/>
            <person name="Sato S."/>
            <person name="Yamada T."/>
            <person name="Mori H."/>
            <person name="Tajima N."/>
            <person name="Moriyama T."/>
            <person name="Ikeuchi M."/>
            <person name="Watanabe M."/>
            <person name="Wada H."/>
            <person name="Kobayashi K."/>
            <person name="Saito M."/>
            <person name="Masuda T."/>
            <person name="Sasaki-Sekimoto Y."/>
            <person name="Mashiguchi K."/>
            <person name="Awai K."/>
            <person name="Shimojima M."/>
            <person name="Masuda S."/>
            <person name="Iwai M."/>
            <person name="Nobusawa T."/>
            <person name="Narise T."/>
            <person name="Kondo S."/>
            <person name="Saito H."/>
            <person name="Sato R."/>
            <person name="Murakawa M."/>
            <person name="Ihara Y."/>
            <person name="Oshima-Yamada Y."/>
            <person name="Ohtaka K."/>
            <person name="Satoh M."/>
            <person name="Sonobe K."/>
            <person name="Ishii M."/>
            <person name="Ohtani R."/>
            <person name="Kanamori-Sato M."/>
            <person name="Honoki R."/>
            <person name="Miyazaki D."/>
            <person name="Mochizuki H."/>
            <person name="Umetsu J."/>
            <person name="Higashi K."/>
            <person name="Shibata D."/>
            <person name="Kamiya Y."/>
            <person name="Sato N."/>
            <person name="Nakamura Y."/>
            <person name="Tabata S."/>
            <person name="Ida S."/>
            <person name="Kurokawa K."/>
            <person name="Ohta H."/>
        </authorList>
    </citation>
    <scope>NUCLEOTIDE SEQUENCE [LARGE SCALE GENOMIC DNA]</scope>
    <source>
        <strain evidence="14 15">NIES-2285</strain>
    </source>
</reference>
<evidence type="ECO:0000256" key="3">
    <source>
        <dbReference type="ARBA" id="ARBA00022553"/>
    </source>
</evidence>
<dbReference type="OrthoDB" id="21225at2759"/>
<evidence type="ECO:0000313" key="15">
    <source>
        <dbReference type="Proteomes" id="UP000054558"/>
    </source>
</evidence>
<dbReference type="PROSITE" id="PS50109">
    <property type="entry name" value="HIS_KIN"/>
    <property type="match status" value="1"/>
</dbReference>
<dbReference type="SMART" id="SM00387">
    <property type="entry name" value="HATPase_c"/>
    <property type="match status" value="1"/>
</dbReference>
<dbReference type="Pfam" id="PF01590">
    <property type="entry name" value="GAF"/>
    <property type="match status" value="1"/>
</dbReference>
<evidence type="ECO:0000256" key="10">
    <source>
        <dbReference type="PROSITE-ProRule" id="PRU00169"/>
    </source>
</evidence>
<dbReference type="InterPro" id="IPR036097">
    <property type="entry name" value="HisK_dim/P_sf"/>
</dbReference>
<dbReference type="PANTHER" id="PTHR45339">
    <property type="entry name" value="HYBRID SIGNAL TRANSDUCTION HISTIDINE KINASE J"/>
    <property type="match status" value="1"/>
</dbReference>
<feature type="region of interest" description="Disordered" evidence="11">
    <location>
        <begin position="238"/>
        <end position="268"/>
    </location>
</feature>
<dbReference type="InterPro" id="IPR011006">
    <property type="entry name" value="CheY-like_superfamily"/>
</dbReference>
<keyword evidence="7" id="KW-0067">ATP-binding</keyword>
<evidence type="ECO:0000259" key="13">
    <source>
        <dbReference type="PROSITE" id="PS50110"/>
    </source>
</evidence>
<dbReference type="OMA" id="LEEWASH"/>
<dbReference type="FunFam" id="1.10.287.130:FF:000002">
    <property type="entry name" value="Two-component osmosensing histidine kinase"/>
    <property type="match status" value="1"/>
</dbReference>
<keyword evidence="5" id="KW-0547">Nucleotide-binding</keyword>
<dbReference type="SMART" id="SM00388">
    <property type="entry name" value="HisKA"/>
    <property type="match status" value="1"/>
</dbReference>
<dbReference type="Pfam" id="PF00072">
    <property type="entry name" value="Response_reg"/>
    <property type="match status" value="1"/>
</dbReference>
<dbReference type="PRINTS" id="PR00344">
    <property type="entry name" value="BCTRLSENSOR"/>
</dbReference>
<keyword evidence="8" id="KW-0902">Two-component regulatory system</keyword>
<dbReference type="InterPro" id="IPR029016">
    <property type="entry name" value="GAF-like_dom_sf"/>
</dbReference>
<dbReference type="InterPro" id="IPR003594">
    <property type="entry name" value="HATPase_dom"/>
</dbReference>
<evidence type="ECO:0000256" key="11">
    <source>
        <dbReference type="SAM" id="MobiDB-lite"/>
    </source>
</evidence>
<dbReference type="CDD" id="cd00082">
    <property type="entry name" value="HisKA"/>
    <property type="match status" value="1"/>
</dbReference>
<dbReference type="PANTHER" id="PTHR45339:SF1">
    <property type="entry name" value="HYBRID SIGNAL TRANSDUCTION HISTIDINE KINASE J"/>
    <property type="match status" value="1"/>
</dbReference>
<dbReference type="InterPro" id="IPR003018">
    <property type="entry name" value="GAF"/>
</dbReference>
<evidence type="ECO:0000259" key="12">
    <source>
        <dbReference type="PROSITE" id="PS50109"/>
    </source>
</evidence>
<evidence type="ECO:0000256" key="6">
    <source>
        <dbReference type="ARBA" id="ARBA00022777"/>
    </source>
</evidence>
<dbReference type="STRING" id="105231.A0A1Y1HSU5"/>
<proteinExistence type="predicted"/>
<dbReference type="CDD" id="cd16922">
    <property type="entry name" value="HATPase_EvgS-ArcB-TorS-like"/>
    <property type="match status" value="1"/>
</dbReference>
<feature type="domain" description="Histidine kinase" evidence="12">
    <location>
        <begin position="512"/>
        <end position="733"/>
    </location>
</feature>
<dbReference type="PROSITE" id="PS50110">
    <property type="entry name" value="RESPONSE_REGULATORY"/>
    <property type="match status" value="1"/>
</dbReference>